<evidence type="ECO:0000256" key="2">
    <source>
        <dbReference type="SAM" id="Phobius"/>
    </source>
</evidence>
<keyword evidence="2" id="KW-0472">Membrane</keyword>
<evidence type="ECO:0000256" key="1">
    <source>
        <dbReference type="SAM" id="MobiDB-lite"/>
    </source>
</evidence>
<dbReference type="Proteomes" id="UP000276542">
    <property type="component" value="Unassembled WGS sequence"/>
</dbReference>
<keyword evidence="2" id="KW-0812">Transmembrane</keyword>
<accession>A0A3A5H8P9</accession>
<dbReference type="AlphaFoldDB" id="A0A3A5H8P9"/>
<proteinExistence type="predicted"/>
<feature type="region of interest" description="Disordered" evidence="1">
    <location>
        <begin position="7"/>
        <end position="31"/>
    </location>
</feature>
<comment type="caution">
    <text evidence="3">The sequence shown here is derived from an EMBL/GenBank/DDBJ whole genome shotgun (WGS) entry which is preliminary data.</text>
</comment>
<feature type="transmembrane region" description="Helical" evidence="2">
    <location>
        <begin position="102"/>
        <end position="124"/>
    </location>
</feature>
<gene>
    <name evidence="3" type="ORF">D4739_12725</name>
</gene>
<keyword evidence="2" id="KW-1133">Transmembrane helix</keyword>
<name>A0A3A5H8P9_9ACTN</name>
<evidence type="ECO:0000313" key="4">
    <source>
        <dbReference type="Proteomes" id="UP000276542"/>
    </source>
</evidence>
<dbReference type="EMBL" id="QYRP01000002">
    <property type="protein sequence ID" value="RJS46993.1"/>
    <property type="molecule type" value="Genomic_DNA"/>
</dbReference>
<reference evidence="4" key="1">
    <citation type="submission" date="2018-09" db="EMBL/GenBank/DDBJ databases">
        <authorList>
            <person name="Zhu H."/>
        </authorList>
    </citation>
    <scope>NUCLEOTIDE SEQUENCE [LARGE SCALE GENOMIC DNA]</scope>
    <source>
        <strain evidence="4">K1W22B-1</strain>
    </source>
</reference>
<keyword evidence="4" id="KW-1185">Reference proteome</keyword>
<sequence length="133" mass="13559">MTLHLEGDLMSDFNTPMPPPPPGYGESPYGGAPQEHPQAGTIFILGIVSLVLGAIGVFCCAFLGLLGIAPLIMSGKASREIAASGGTLGGASKVKNGRTMGIIAICLAAFALVLNIILFSTGAMDGFMKGYQS</sequence>
<protein>
    <submittedName>
        <fullName evidence="3">DUF4190 domain-containing protein</fullName>
    </submittedName>
</protein>
<organism evidence="3 4">
    <name type="scientific">Nocardioides cavernaquae</name>
    <dbReference type="NCBI Taxonomy" id="2321396"/>
    <lineage>
        <taxon>Bacteria</taxon>
        <taxon>Bacillati</taxon>
        <taxon>Actinomycetota</taxon>
        <taxon>Actinomycetes</taxon>
        <taxon>Propionibacteriales</taxon>
        <taxon>Nocardioidaceae</taxon>
        <taxon>Nocardioides</taxon>
    </lineage>
</organism>
<evidence type="ECO:0000313" key="3">
    <source>
        <dbReference type="EMBL" id="RJS46993.1"/>
    </source>
</evidence>
<feature type="transmembrane region" description="Helical" evidence="2">
    <location>
        <begin position="42"/>
        <end position="69"/>
    </location>
</feature>